<dbReference type="EMBL" id="SNVW01000003">
    <property type="protein sequence ID" value="TDN45246.1"/>
    <property type="molecule type" value="Genomic_DNA"/>
</dbReference>
<dbReference type="RefSeq" id="WP_133519088.1">
    <property type="nucleotide sequence ID" value="NZ_SNVW01000003.1"/>
</dbReference>
<dbReference type="PANTHER" id="PTHR34301">
    <property type="entry name" value="DNA-BINDING PROTEIN-RELATED"/>
    <property type="match status" value="1"/>
</dbReference>
<sequence length="395" mass="42327">MHAELNPYAPGAGLRPPALVGRGAEVDAFDLLVARSRRGMVSRSMVLHGLRGVGKTVLLNQFRAQADSAGWLVVDVEGQSSDSGQEITRRRLSRELALASRRLQRGAALSSAVRGALGTVKSFGAQFGGLGLSVEIEPSTGRADSGVVEIDLEELVEDLAPALTEQQRTLALFVDELQDLGPEMLGALLSVQHRAGQRSWPFVIVGAGLPSVPATLTAAKSYAERLFEYREIGSLPSGAAAEALVVPAERAGVTFDRPALELLIDTSGGYPYFLQTYGSAAWDLAEDRRITEADAIAAIDRGNAELDSGFFPGRWAAATPTERQYLVAMAEDLDEESSTGVVAGRLGVPAKATSQARHNLIRKGIVYAPQRGRIAFTVPHMREFVRRQADLDLLD</sequence>
<name>A0A4R6DK91_9MICO</name>
<dbReference type="Gene3D" id="3.40.50.300">
    <property type="entry name" value="P-loop containing nucleotide triphosphate hydrolases"/>
    <property type="match status" value="1"/>
</dbReference>
<dbReference type="InterPro" id="IPR041664">
    <property type="entry name" value="AAA_16"/>
</dbReference>
<reference evidence="2 3" key="1">
    <citation type="submission" date="2019-03" db="EMBL/GenBank/DDBJ databases">
        <title>Genomic analyses of the natural microbiome of Caenorhabditis elegans.</title>
        <authorList>
            <person name="Samuel B."/>
        </authorList>
    </citation>
    <scope>NUCLEOTIDE SEQUENCE [LARGE SCALE GENOMIC DNA]</scope>
    <source>
        <strain evidence="2 3">JUb65</strain>
    </source>
</reference>
<dbReference type="InterPro" id="IPR027417">
    <property type="entry name" value="P-loop_NTPase"/>
</dbReference>
<dbReference type="AlphaFoldDB" id="A0A4R6DK91"/>
<proteinExistence type="predicted"/>
<feature type="domain" description="Orc1-like AAA ATPase" evidence="1">
    <location>
        <begin position="19"/>
        <end position="195"/>
    </location>
</feature>
<dbReference type="Pfam" id="PF13191">
    <property type="entry name" value="AAA_16"/>
    <property type="match status" value="1"/>
</dbReference>
<accession>A0A4R6DK91</accession>
<dbReference type="SUPFAM" id="SSF52540">
    <property type="entry name" value="P-loop containing nucleoside triphosphate hydrolases"/>
    <property type="match status" value="1"/>
</dbReference>
<evidence type="ECO:0000313" key="2">
    <source>
        <dbReference type="EMBL" id="TDN45246.1"/>
    </source>
</evidence>
<protein>
    <submittedName>
        <fullName evidence="2">AAA ATPase-like protein</fullName>
    </submittedName>
</protein>
<dbReference type="Proteomes" id="UP000295764">
    <property type="component" value="Unassembled WGS sequence"/>
</dbReference>
<evidence type="ECO:0000259" key="1">
    <source>
        <dbReference type="Pfam" id="PF13191"/>
    </source>
</evidence>
<comment type="caution">
    <text evidence="2">The sequence shown here is derived from an EMBL/GenBank/DDBJ whole genome shotgun (WGS) entry which is preliminary data.</text>
</comment>
<organism evidence="2 3">
    <name type="scientific">Curtobacterium flaccumfaciens</name>
    <dbReference type="NCBI Taxonomy" id="2035"/>
    <lineage>
        <taxon>Bacteria</taxon>
        <taxon>Bacillati</taxon>
        <taxon>Actinomycetota</taxon>
        <taxon>Actinomycetes</taxon>
        <taxon>Micrococcales</taxon>
        <taxon>Microbacteriaceae</taxon>
        <taxon>Curtobacterium</taxon>
    </lineage>
</organism>
<dbReference type="OrthoDB" id="2020141at2"/>
<dbReference type="PANTHER" id="PTHR34301:SF8">
    <property type="entry name" value="ATPASE DOMAIN-CONTAINING PROTEIN"/>
    <property type="match status" value="1"/>
</dbReference>
<gene>
    <name evidence="2" type="ORF">EDF64_103170</name>
</gene>
<evidence type="ECO:0000313" key="3">
    <source>
        <dbReference type="Proteomes" id="UP000295764"/>
    </source>
</evidence>